<dbReference type="PANTHER" id="PTHR23513:SF6">
    <property type="entry name" value="MAJOR FACILITATOR SUPERFAMILY ASSOCIATED DOMAIN-CONTAINING PROTEIN"/>
    <property type="match status" value="1"/>
</dbReference>
<feature type="transmembrane region" description="Helical" evidence="6">
    <location>
        <begin position="245"/>
        <end position="265"/>
    </location>
</feature>
<dbReference type="PANTHER" id="PTHR23513">
    <property type="entry name" value="INTEGRAL MEMBRANE EFFLUX PROTEIN-RELATED"/>
    <property type="match status" value="1"/>
</dbReference>
<feature type="transmembrane region" description="Helical" evidence="6">
    <location>
        <begin position="94"/>
        <end position="123"/>
    </location>
</feature>
<keyword evidence="3 6" id="KW-0812">Transmembrane</keyword>
<evidence type="ECO:0000256" key="1">
    <source>
        <dbReference type="ARBA" id="ARBA00004651"/>
    </source>
</evidence>
<evidence type="ECO:0000256" key="4">
    <source>
        <dbReference type="ARBA" id="ARBA00022989"/>
    </source>
</evidence>
<keyword evidence="4 6" id="KW-1133">Transmembrane helix</keyword>
<keyword evidence="8" id="KW-1185">Reference proteome</keyword>
<evidence type="ECO:0000256" key="2">
    <source>
        <dbReference type="ARBA" id="ARBA00022475"/>
    </source>
</evidence>
<evidence type="ECO:0000313" key="7">
    <source>
        <dbReference type="EMBL" id="MBB3898981.1"/>
    </source>
</evidence>
<accession>A0A840ACW0</accession>
<protein>
    <submittedName>
        <fullName evidence="7">MFS family permease</fullName>
    </submittedName>
</protein>
<keyword evidence="2" id="KW-1003">Cell membrane</keyword>
<name>A0A840ACW0_9PROT</name>
<dbReference type="AlphaFoldDB" id="A0A840ACW0"/>
<keyword evidence="5 6" id="KW-0472">Membrane</keyword>
<feature type="transmembrane region" description="Helical" evidence="6">
    <location>
        <begin position="272"/>
        <end position="289"/>
    </location>
</feature>
<evidence type="ECO:0000256" key="3">
    <source>
        <dbReference type="ARBA" id="ARBA00022692"/>
    </source>
</evidence>
<dbReference type="GO" id="GO:0022857">
    <property type="term" value="F:transmembrane transporter activity"/>
    <property type="evidence" value="ECO:0007669"/>
    <property type="project" value="InterPro"/>
</dbReference>
<comment type="caution">
    <text evidence="7">The sequence shown here is derived from an EMBL/GenBank/DDBJ whole genome shotgun (WGS) entry which is preliminary data.</text>
</comment>
<dbReference type="RefSeq" id="WP_184384284.1">
    <property type="nucleotide sequence ID" value="NZ_JACIDJ010000003.1"/>
</dbReference>
<feature type="transmembrane region" description="Helical" evidence="6">
    <location>
        <begin position="39"/>
        <end position="58"/>
    </location>
</feature>
<evidence type="ECO:0000313" key="8">
    <source>
        <dbReference type="Proteomes" id="UP000553193"/>
    </source>
</evidence>
<comment type="subcellular location">
    <subcellularLocation>
        <location evidence="1">Cell membrane</location>
        <topology evidence="1">Multi-pass membrane protein</topology>
    </subcellularLocation>
</comment>
<dbReference type="InterPro" id="IPR036259">
    <property type="entry name" value="MFS_trans_sf"/>
</dbReference>
<dbReference type="GO" id="GO:0005886">
    <property type="term" value="C:plasma membrane"/>
    <property type="evidence" value="ECO:0007669"/>
    <property type="project" value="UniProtKB-SubCell"/>
</dbReference>
<dbReference type="Gene3D" id="1.20.1250.20">
    <property type="entry name" value="MFS general substrate transporter like domains"/>
    <property type="match status" value="1"/>
</dbReference>
<feature type="transmembrane region" description="Helical" evidence="6">
    <location>
        <begin position="363"/>
        <end position="380"/>
    </location>
</feature>
<feature type="transmembrane region" description="Helical" evidence="6">
    <location>
        <begin position="333"/>
        <end position="357"/>
    </location>
</feature>
<evidence type="ECO:0000256" key="5">
    <source>
        <dbReference type="ARBA" id="ARBA00023136"/>
    </source>
</evidence>
<dbReference type="SUPFAM" id="SSF103473">
    <property type="entry name" value="MFS general substrate transporter"/>
    <property type="match status" value="1"/>
</dbReference>
<proteinExistence type="predicted"/>
<feature type="transmembrane region" description="Helical" evidence="6">
    <location>
        <begin position="209"/>
        <end position="233"/>
    </location>
</feature>
<dbReference type="EMBL" id="JACIDJ010000003">
    <property type="protein sequence ID" value="MBB3898981.1"/>
    <property type="molecule type" value="Genomic_DNA"/>
</dbReference>
<evidence type="ECO:0000256" key="6">
    <source>
        <dbReference type="SAM" id="Phobius"/>
    </source>
</evidence>
<sequence>MTPERRLALSTFALHGADQAALAALPLLATLHLGGGPGMTGALVAAQGAAWLLVSLPAGAWLDRAGRVRALRVALWAAALGFLLAWALRHHPATLALAAFLGSGAVVVGILAVAALLPGYVAAARRPRANAAIELARGVATLVAAPLAGLCAQLGSPGLALPLAAAFAVTGALALGRLPAEPPPAPRVPLRLAILEGARFTWREAHLRGLAFCAIAWNFAFFALLAVLVPLALGPLGLTPAETGLALGFYGAGLMMGAVAAPLVLRVLAPGHVLALGPGLTLLAVLLLWAGLLPAFPRLALSQWLVGFGPMLWQVTQTTLRQAVTPSALLGRVGAVMQVAVFGVRPLGALAGGALAARDGAEAGLLLALLGFALSVLLVLRAPLRGLSAFPTDCAAGAPAAHSTLGR</sequence>
<dbReference type="InterPro" id="IPR011701">
    <property type="entry name" value="MFS"/>
</dbReference>
<feature type="transmembrane region" description="Helical" evidence="6">
    <location>
        <begin position="70"/>
        <end position="88"/>
    </location>
</feature>
<gene>
    <name evidence="7" type="ORF">GGQ83_002424</name>
</gene>
<dbReference type="Proteomes" id="UP000553193">
    <property type="component" value="Unassembled WGS sequence"/>
</dbReference>
<reference evidence="7 8" key="1">
    <citation type="submission" date="2020-08" db="EMBL/GenBank/DDBJ databases">
        <title>Genomic Encyclopedia of Type Strains, Phase IV (KMG-IV): sequencing the most valuable type-strain genomes for metagenomic binning, comparative biology and taxonomic classification.</title>
        <authorList>
            <person name="Goeker M."/>
        </authorList>
    </citation>
    <scope>NUCLEOTIDE SEQUENCE [LARGE SCALE GENOMIC DNA]</scope>
    <source>
        <strain evidence="7 8">DSM 19979</strain>
    </source>
</reference>
<dbReference type="Pfam" id="PF07690">
    <property type="entry name" value="MFS_1"/>
    <property type="match status" value="1"/>
</dbReference>
<organism evidence="7 8">
    <name type="scientific">Roseococcus suduntuyensis</name>
    <dbReference type="NCBI Taxonomy" id="455361"/>
    <lineage>
        <taxon>Bacteria</taxon>
        <taxon>Pseudomonadati</taxon>
        <taxon>Pseudomonadota</taxon>
        <taxon>Alphaproteobacteria</taxon>
        <taxon>Acetobacterales</taxon>
        <taxon>Roseomonadaceae</taxon>
        <taxon>Roseococcus</taxon>
    </lineage>
</organism>